<organism evidence="4 5">
    <name type="scientific">Sporothrix eucalyptigena</name>
    <dbReference type="NCBI Taxonomy" id="1812306"/>
    <lineage>
        <taxon>Eukaryota</taxon>
        <taxon>Fungi</taxon>
        <taxon>Dikarya</taxon>
        <taxon>Ascomycota</taxon>
        <taxon>Pezizomycotina</taxon>
        <taxon>Sordariomycetes</taxon>
        <taxon>Sordariomycetidae</taxon>
        <taxon>Ophiostomatales</taxon>
        <taxon>Ophiostomataceae</taxon>
        <taxon>Sporothrix</taxon>
    </lineage>
</organism>
<dbReference type="Pfam" id="PF25289">
    <property type="entry name" value="DUF7877"/>
    <property type="match status" value="1"/>
</dbReference>
<evidence type="ECO:0000256" key="1">
    <source>
        <dbReference type="SAM" id="MobiDB-lite"/>
    </source>
</evidence>
<feature type="compositionally biased region" description="Low complexity" evidence="1">
    <location>
        <begin position="821"/>
        <end position="834"/>
    </location>
</feature>
<feature type="compositionally biased region" description="Low complexity" evidence="1">
    <location>
        <begin position="959"/>
        <end position="974"/>
    </location>
</feature>
<proteinExistence type="predicted"/>
<feature type="compositionally biased region" description="Basic and acidic residues" evidence="1">
    <location>
        <begin position="227"/>
        <end position="270"/>
    </location>
</feature>
<feature type="compositionally biased region" description="Low complexity" evidence="1">
    <location>
        <begin position="1124"/>
        <end position="1145"/>
    </location>
</feature>
<feature type="compositionally biased region" description="Polar residues" evidence="1">
    <location>
        <begin position="733"/>
        <end position="749"/>
    </location>
</feature>
<feature type="compositionally biased region" description="Low complexity" evidence="1">
    <location>
        <begin position="28"/>
        <end position="46"/>
    </location>
</feature>
<feature type="compositionally biased region" description="Polar residues" evidence="1">
    <location>
        <begin position="101"/>
        <end position="124"/>
    </location>
</feature>
<dbReference type="InterPro" id="IPR057199">
    <property type="entry name" value="DUF7877"/>
</dbReference>
<feature type="region of interest" description="Disordered" evidence="1">
    <location>
        <begin position="143"/>
        <end position="188"/>
    </location>
</feature>
<evidence type="ECO:0000259" key="3">
    <source>
        <dbReference type="Pfam" id="PF25289"/>
    </source>
</evidence>
<feature type="region of interest" description="Disordered" evidence="1">
    <location>
        <begin position="463"/>
        <end position="485"/>
    </location>
</feature>
<evidence type="ECO:0000259" key="2">
    <source>
        <dbReference type="Pfam" id="PF25009"/>
    </source>
</evidence>
<evidence type="ECO:0000313" key="5">
    <source>
        <dbReference type="Proteomes" id="UP001642482"/>
    </source>
</evidence>
<feature type="compositionally biased region" description="Low complexity" evidence="1">
    <location>
        <begin position="996"/>
        <end position="1014"/>
    </location>
</feature>
<feature type="domain" description="DUF7877" evidence="3">
    <location>
        <begin position="128"/>
        <end position="233"/>
    </location>
</feature>
<feature type="region of interest" description="Disordered" evidence="1">
    <location>
        <begin position="719"/>
        <end position="1021"/>
    </location>
</feature>
<dbReference type="Proteomes" id="UP001642482">
    <property type="component" value="Unassembled WGS sequence"/>
</dbReference>
<feature type="region of interest" description="Disordered" evidence="1">
    <location>
        <begin position="220"/>
        <end position="270"/>
    </location>
</feature>
<gene>
    <name evidence="4" type="ORF">SEUCBS140593_004558</name>
</gene>
<keyword evidence="5" id="KW-1185">Reference proteome</keyword>
<evidence type="ECO:0000313" key="4">
    <source>
        <dbReference type="EMBL" id="CAK7221415.1"/>
    </source>
</evidence>
<feature type="compositionally biased region" description="Polar residues" evidence="1">
    <location>
        <begin position="986"/>
        <end position="995"/>
    </location>
</feature>
<accession>A0ABP0BPN5</accession>
<feature type="region of interest" description="Disordered" evidence="1">
    <location>
        <begin position="404"/>
        <end position="425"/>
    </location>
</feature>
<feature type="compositionally biased region" description="Polar residues" evidence="1">
    <location>
        <begin position="933"/>
        <end position="948"/>
    </location>
</feature>
<reference evidence="4 5" key="1">
    <citation type="submission" date="2024-01" db="EMBL/GenBank/DDBJ databases">
        <authorList>
            <person name="Allen C."/>
            <person name="Tagirdzhanova G."/>
        </authorList>
    </citation>
    <scope>NUCLEOTIDE SEQUENCE [LARGE SCALE GENOMIC DNA]</scope>
</reference>
<feature type="compositionally biased region" description="Low complexity" evidence="1">
    <location>
        <begin position="1161"/>
        <end position="1171"/>
    </location>
</feature>
<dbReference type="EMBL" id="CAWUHD010000040">
    <property type="protein sequence ID" value="CAK7221415.1"/>
    <property type="molecule type" value="Genomic_DNA"/>
</dbReference>
<sequence length="1178" mass="125701">MAAATTANVNGLSGDAVAASFTPVAPTSPSGSNGSDSNGSATNGNGLAPSKRKRDDSNDGDEEMVDAGAPQPVTATGTTVEQIKAAVSASASPALSSLSVNGKTEATSNGEDTTPGPVTSTTAGNLDEKRLIHDYFDVLQSLDKSNPPILTRPLPECPSSDEPQAKRQKPDGSASPSIASSTKSISEKVKSDSYLLLDDLVLDIAQMVRTELAALQTPIAKGGSADSDNKEGQDVKGSKDDTDVPDATETKEGDADADGKDNSSTRKVEDRAKRNAIAHITKFREAAYDLYRRETAYPKSGPLHGKSGGKIGSDEFVTISSSNRGLPVLTVFGNAPGPRQLFSSLPVHSSTANSTDDDADSVEDIVREDVDINFGGNMTLTRVFAPPQPDKSTRVPTFGELFPSPRNLPPLQPPKAPKSTTKSNTLGFYHPELVERSKYRAGSYSTQHITAGQWLDYSNATPSSQIKTRQRERAQSLAGRKPSATELELSEMESLFRGAFSSFAPSKDDSAAIVSASQVGRMWWQRVGHRVFQRMVEAELDEDEHFISEVSTPEDTVPAGVLDEEALQKTLEEWDDSLVDPSLEEVMGEKSDIDKDVDDMLQEVSDLIVTLASYQRNRNLTLPTSQDRFSADPVNADMLRNGTLAQQPSEEEMLTYQTLKAQLSLIIQALPPYAVARLNSDKLAELNISTKIEVRGEEYRGILEEDESVVRARQAAAAQAAVSSPQRTPAHRSASTSANHNYGPQFNTPSRPPMAAGGAFYPGQHQTPARAGPPHRTSVGGPAGTAAAALPPHIRPGAQAQPQFRPSPNGYANYGPGMAKPQQPTQPRQMQPGPGFIPGQPVPPHMSPQRVVSQPQPGAYGSPAMQPGTPQQFRYPPGTPGFPQQVPLPPQAPGTPQQQQQPLQQQQRRPSHSMPYPPSPANGVAHLAPQQHAMHQTPQHAGSPQPRFQQGPMMPGTPQHQQQQQQQQIRQQQQLMARPPFAGNVMTPQGQVTVAQQQQQQQQQQRQFSSASVSGVGGGPFGYHTVMDQPQQQRLMEQARARASAHERSMGFADKMTQGGVGQVAGLAGIGLGGAVGGMPNNGVDMGKLAAARVNMPAGGANIPRPGQYLPQAQQQFQSPVPPQAYLQQQQQPSRPQGSSGQPSPAMNGTPQPHHMPSPSPVSMSVSPAPSGGFPRPA</sequence>
<protein>
    <submittedName>
        <fullName evidence="4">Uncharacterized protein</fullName>
    </submittedName>
</protein>
<dbReference type="InterPro" id="IPR056687">
    <property type="entry name" value="DUF7785"/>
</dbReference>
<feature type="domain" description="DUF7785" evidence="2">
    <location>
        <begin position="594"/>
        <end position="694"/>
    </location>
</feature>
<feature type="compositionally biased region" description="Low complexity" evidence="1">
    <location>
        <begin position="85"/>
        <end position="100"/>
    </location>
</feature>
<comment type="caution">
    <text evidence="4">The sequence shown here is derived from an EMBL/GenBank/DDBJ whole genome shotgun (WGS) entry which is preliminary data.</text>
</comment>
<dbReference type="Pfam" id="PF25009">
    <property type="entry name" value="DUF7785"/>
    <property type="match status" value="1"/>
</dbReference>
<name>A0ABP0BPN5_9PEZI</name>
<feature type="region of interest" description="Disordered" evidence="1">
    <location>
        <begin position="1114"/>
        <end position="1178"/>
    </location>
</feature>
<feature type="compositionally biased region" description="Low complexity" evidence="1">
    <location>
        <begin position="173"/>
        <end position="184"/>
    </location>
</feature>
<feature type="compositionally biased region" description="Low complexity" evidence="1">
    <location>
        <begin position="894"/>
        <end position="908"/>
    </location>
</feature>
<feature type="region of interest" description="Disordered" evidence="1">
    <location>
        <begin position="21"/>
        <end position="129"/>
    </location>
</feature>
<feature type="compositionally biased region" description="Pro residues" evidence="1">
    <location>
        <begin position="406"/>
        <end position="416"/>
    </location>
</feature>